<organism evidence="2 3">
    <name type="scientific">Gilvimarinus xylanilyticus</name>
    <dbReference type="NCBI Taxonomy" id="2944139"/>
    <lineage>
        <taxon>Bacteria</taxon>
        <taxon>Pseudomonadati</taxon>
        <taxon>Pseudomonadota</taxon>
        <taxon>Gammaproteobacteria</taxon>
        <taxon>Cellvibrionales</taxon>
        <taxon>Cellvibrionaceae</taxon>
        <taxon>Gilvimarinus</taxon>
    </lineage>
</organism>
<keyword evidence="3" id="KW-1185">Reference proteome</keyword>
<evidence type="ECO:0000313" key="3">
    <source>
        <dbReference type="Proteomes" id="UP001139319"/>
    </source>
</evidence>
<feature type="compositionally biased region" description="Basic and acidic residues" evidence="1">
    <location>
        <begin position="93"/>
        <end position="106"/>
    </location>
</feature>
<gene>
    <name evidence="2" type="ORF">M6D89_07750</name>
</gene>
<reference evidence="2" key="2">
    <citation type="submission" date="2023-01" db="EMBL/GenBank/DDBJ databases">
        <title>Gilvimarinus xylanilyticus HB14 isolated from Caulerpa lentillifera aquaculture base in Hainan, China.</title>
        <authorList>
            <person name="Zhang Y.-J."/>
        </authorList>
    </citation>
    <scope>NUCLEOTIDE SEQUENCE</scope>
    <source>
        <strain evidence="2">HB14</strain>
    </source>
</reference>
<evidence type="ECO:0000256" key="1">
    <source>
        <dbReference type="SAM" id="MobiDB-lite"/>
    </source>
</evidence>
<protein>
    <submittedName>
        <fullName evidence="2">Uncharacterized protein</fullName>
    </submittedName>
</protein>
<dbReference type="EMBL" id="JAMFTH010000001">
    <property type="protein sequence ID" value="MCP8899185.1"/>
    <property type="molecule type" value="Genomic_DNA"/>
</dbReference>
<name>A0A9X2HVZ5_9GAMM</name>
<accession>A0A9X2HVZ5</accession>
<sequence length="122" mass="13176">MDFESWDVDLASGEARHECGCVVRVEGDPQNPMSVDPSNFPKDMSFVDQARLLRGGVEALANAARNGGYSGAGAQAREASVKVKSRTAQELERKARLFADNPDKPKRAVLSLKKRSTPAATD</sequence>
<feature type="region of interest" description="Disordered" evidence="1">
    <location>
        <begin position="93"/>
        <end position="122"/>
    </location>
</feature>
<reference evidence="2" key="1">
    <citation type="submission" date="2022-05" db="EMBL/GenBank/DDBJ databases">
        <authorList>
            <person name="Sun H.-N."/>
        </authorList>
    </citation>
    <scope>NUCLEOTIDE SEQUENCE</scope>
    <source>
        <strain evidence="2">HB14</strain>
    </source>
</reference>
<comment type="caution">
    <text evidence="2">The sequence shown here is derived from an EMBL/GenBank/DDBJ whole genome shotgun (WGS) entry which is preliminary data.</text>
</comment>
<dbReference type="Proteomes" id="UP001139319">
    <property type="component" value="Unassembled WGS sequence"/>
</dbReference>
<dbReference type="RefSeq" id="WP_253967442.1">
    <property type="nucleotide sequence ID" value="NZ_JAMFTH010000001.1"/>
</dbReference>
<proteinExistence type="predicted"/>
<dbReference type="AlphaFoldDB" id="A0A9X2HVZ5"/>
<evidence type="ECO:0000313" key="2">
    <source>
        <dbReference type="EMBL" id="MCP8899185.1"/>
    </source>
</evidence>